<evidence type="ECO:0000313" key="2">
    <source>
        <dbReference type="Proteomes" id="UP001283361"/>
    </source>
</evidence>
<evidence type="ECO:0000313" key="1">
    <source>
        <dbReference type="EMBL" id="KAK3797743.1"/>
    </source>
</evidence>
<keyword evidence="2" id="KW-1185">Reference proteome</keyword>
<dbReference type="Proteomes" id="UP001283361">
    <property type="component" value="Unassembled WGS sequence"/>
</dbReference>
<organism evidence="1 2">
    <name type="scientific">Elysia crispata</name>
    <name type="common">lettuce slug</name>
    <dbReference type="NCBI Taxonomy" id="231223"/>
    <lineage>
        <taxon>Eukaryota</taxon>
        <taxon>Metazoa</taxon>
        <taxon>Spiralia</taxon>
        <taxon>Lophotrochozoa</taxon>
        <taxon>Mollusca</taxon>
        <taxon>Gastropoda</taxon>
        <taxon>Heterobranchia</taxon>
        <taxon>Euthyneura</taxon>
        <taxon>Panpulmonata</taxon>
        <taxon>Sacoglossa</taxon>
        <taxon>Placobranchoidea</taxon>
        <taxon>Plakobranchidae</taxon>
        <taxon>Elysia</taxon>
    </lineage>
</organism>
<dbReference type="AlphaFoldDB" id="A0AAE1E9E2"/>
<gene>
    <name evidence="1" type="ORF">RRG08_020137</name>
</gene>
<comment type="caution">
    <text evidence="1">The sequence shown here is derived from an EMBL/GenBank/DDBJ whole genome shotgun (WGS) entry which is preliminary data.</text>
</comment>
<reference evidence="1" key="1">
    <citation type="journal article" date="2023" name="G3 (Bethesda)">
        <title>A reference genome for the long-term kleptoplast-retaining sea slug Elysia crispata morphotype clarki.</title>
        <authorList>
            <person name="Eastman K.E."/>
            <person name="Pendleton A.L."/>
            <person name="Shaikh M.A."/>
            <person name="Suttiyut T."/>
            <person name="Ogas R."/>
            <person name="Tomko P."/>
            <person name="Gavelis G."/>
            <person name="Widhalm J.R."/>
            <person name="Wisecaver J.H."/>
        </authorList>
    </citation>
    <scope>NUCLEOTIDE SEQUENCE</scope>
    <source>
        <strain evidence="1">ECLA1</strain>
    </source>
</reference>
<name>A0AAE1E9E2_9GAST</name>
<proteinExistence type="predicted"/>
<sequence length="87" mass="9989">MCAVLQVFRHVQAEITRWQETRTVAMPITIRWRWRKAPKDEQPDTVRVVWIASEVLLGLIALASSYKSADELIPTLVMPNMTALIRA</sequence>
<protein>
    <submittedName>
        <fullName evidence="1">Uncharacterized protein</fullName>
    </submittedName>
</protein>
<dbReference type="EMBL" id="JAWDGP010000749">
    <property type="protein sequence ID" value="KAK3797743.1"/>
    <property type="molecule type" value="Genomic_DNA"/>
</dbReference>
<accession>A0AAE1E9E2</accession>